<dbReference type="KEGG" id="lak:106170066"/>
<dbReference type="OrthoDB" id="18740at2759"/>
<evidence type="ECO:0000256" key="1">
    <source>
        <dbReference type="ARBA" id="ARBA00022443"/>
    </source>
</evidence>
<sequence length="854" mass="96913">MIKVKDLKQVRDRTVQIEFTVDKCKSGTSQSFIPRTHCSTRRSRMPSQRGVDGCLQWIKDEREVLSDADMGSNMTTVQLAIEDQAKRNTAIRQYREQIGNAVAENDASESEYAKLHAQYVALTATADKRTHCLETLSKVSSLEEYCSNLSAEFDRTATQLANTDKPKHLNGAPVGDSLSTTYAAQDCIFAVRNNWAWIQTVAKCMDTHLANAAAYHQFYHEVEECDYWMNLCLATLYKKFADRDMEGDRQSAMRMLKELGETLQAYLQWQARVDNLYDKSKDIVPVKMRTQALKDPKPVRALCAYKANGVQIQDGEDLTLLDNTDPTKWKVKTKKGPELFIPAVCVLIPPMDVDAVEAATRLRLQLLAIWTQCVKRLGKQMITLMQLVFRDWSTEEPFSTEERQQIALLRSLPNGKKDMLLKIMALIEDTLGKHWKDYPQFEELLERFGRLRIILRQEPVVDIEDEAVVTTIVVQIGTLEDLMRKYEDFWIYWQTYKVILETLRQPHFMLIVDKWEQLRFISTAHFVKFWQTEITVDDIEKSEEISVIHETPKQSLKPVDVLDADLSLSTEERKAETQQYVESEQEEQRKFIIKGVTDPVSGNVISMQQAIGMGVINQETGCYVNKVTGDSMPIPQAMNEGLIQVEFATAKRSKEKKKSIGVITIKTERQNKPYSIVGAVNPKTGAEISVAVALEQGLLNESRGVYVHPVTRQEMTLSDAIDAGLLLVKFDENVEADVTTKTYAIHAVVDQRRKARVSFQEAVDHGLLDRDTGSYVNNVTGEKIYVADAIMRGFVKAHEVDDPSKLDIDAENKIVVEKMENMKKKLLKPMKALNAFRSAVKASKVPNGSVSAKK</sequence>
<protein>
    <submittedName>
        <fullName evidence="7">Microtubule-actin cross-linking factor 1, isoforms 1/2/3/5-like</fullName>
    </submittedName>
</protein>
<accession>A0A1S3J4D3</accession>
<evidence type="ECO:0000256" key="3">
    <source>
        <dbReference type="ARBA" id="ARBA00022737"/>
    </source>
</evidence>
<evidence type="ECO:0000256" key="4">
    <source>
        <dbReference type="PROSITE-ProRule" id="PRU00192"/>
    </source>
</evidence>
<feature type="domain" description="SH3" evidence="5">
    <location>
        <begin position="294"/>
        <end position="351"/>
    </location>
</feature>
<keyword evidence="1 4" id="KW-0728">SH3 domain</keyword>
<name>A0A1S3J4D3_LINAN</name>
<dbReference type="PROSITE" id="PS50002">
    <property type="entry name" value="SH3"/>
    <property type="match status" value="1"/>
</dbReference>
<keyword evidence="3" id="KW-0677">Repeat</keyword>
<dbReference type="InterPro" id="IPR001101">
    <property type="entry name" value="Plectin_repeat"/>
</dbReference>
<dbReference type="AlphaFoldDB" id="A0A1S3J4D3"/>
<proteinExistence type="predicted"/>
<dbReference type="Gene3D" id="2.30.30.40">
    <property type="entry name" value="SH3 Domains"/>
    <property type="match status" value="1"/>
</dbReference>
<dbReference type="GO" id="GO:0005856">
    <property type="term" value="C:cytoskeleton"/>
    <property type="evidence" value="ECO:0007669"/>
    <property type="project" value="InterPro"/>
</dbReference>
<dbReference type="InterPro" id="IPR043197">
    <property type="entry name" value="Plakin"/>
</dbReference>
<dbReference type="Gene3D" id="1.20.58.60">
    <property type="match status" value="2"/>
</dbReference>
<reference evidence="7" key="1">
    <citation type="submission" date="2025-08" db="UniProtKB">
        <authorList>
            <consortium name="RefSeq"/>
        </authorList>
    </citation>
    <scope>IDENTIFICATION</scope>
    <source>
        <tissue evidence="7">Gonads</tissue>
    </source>
</reference>
<gene>
    <name evidence="7" type="primary">LOC106170066</name>
</gene>
<evidence type="ECO:0000313" key="6">
    <source>
        <dbReference type="Proteomes" id="UP000085678"/>
    </source>
</evidence>
<dbReference type="PANTHER" id="PTHR23169">
    <property type="entry name" value="ENVOPLAKIN"/>
    <property type="match status" value="1"/>
</dbReference>
<dbReference type="InterPro" id="IPR001452">
    <property type="entry name" value="SH3_domain"/>
</dbReference>
<dbReference type="SMART" id="SM00250">
    <property type="entry name" value="PLEC"/>
    <property type="match status" value="3"/>
</dbReference>
<dbReference type="InParanoid" id="A0A1S3J4D3"/>
<dbReference type="InterPro" id="IPR035915">
    <property type="entry name" value="Plakin_repeat_sf"/>
</dbReference>
<dbReference type="Gene3D" id="3.90.1290.10">
    <property type="entry name" value="Plakin repeat"/>
    <property type="match status" value="1"/>
</dbReference>
<evidence type="ECO:0000259" key="5">
    <source>
        <dbReference type="PROSITE" id="PS50002"/>
    </source>
</evidence>
<dbReference type="SUPFAM" id="SSF46966">
    <property type="entry name" value="Spectrin repeat"/>
    <property type="match status" value="2"/>
</dbReference>
<keyword evidence="6" id="KW-1185">Reference proteome</keyword>
<dbReference type="GO" id="GO:0045104">
    <property type="term" value="P:intermediate filament cytoskeleton organization"/>
    <property type="evidence" value="ECO:0007669"/>
    <property type="project" value="InterPro"/>
</dbReference>
<dbReference type="STRING" id="7574.A0A1S3J4D3"/>
<keyword evidence="2" id="KW-0597">Phosphoprotein</keyword>
<dbReference type="RefSeq" id="XP_013405245.1">
    <property type="nucleotide sequence ID" value="XM_013549791.1"/>
</dbReference>
<organism evidence="6 7">
    <name type="scientific">Lingula anatina</name>
    <name type="common">Brachiopod</name>
    <name type="synonym">Lingula unguis</name>
    <dbReference type="NCBI Taxonomy" id="7574"/>
    <lineage>
        <taxon>Eukaryota</taxon>
        <taxon>Metazoa</taxon>
        <taxon>Spiralia</taxon>
        <taxon>Lophotrochozoa</taxon>
        <taxon>Brachiopoda</taxon>
        <taxon>Linguliformea</taxon>
        <taxon>Lingulata</taxon>
        <taxon>Lingulida</taxon>
        <taxon>Linguloidea</taxon>
        <taxon>Lingulidae</taxon>
        <taxon>Lingula</taxon>
    </lineage>
</organism>
<dbReference type="Pfam" id="PF17902">
    <property type="entry name" value="SH3_10"/>
    <property type="match status" value="1"/>
</dbReference>
<evidence type="ECO:0000313" key="7">
    <source>
        <dbReference type="RefSeq" id="XP_013405245.1"/>
    </source>
</evidence>
<evidence type="ECO:0000256" key="2">
    <source>
        <dbReference type="ARBA" id="ARBA00022553"/>
    </source>
</evidence>
<dbReference type="Proteomes" id="UP000085678">
    <property type="component" value="Unplaced"/>
</dbReference>
<dbReference type="InterPro" id="IPR041615">
    <property type="entry name" value="Desmoplakin_SH3"/>
</dbReference>
<dbReference type="GeneID" id="106170066"/>
<dbReference type="SUPFAM" id="SSF75399">
    <property type="entry name" value="Plakin repeat"/>
    <property type="match status" value="2"/>
</dbReference>